<dbReference type="PANTHER" id="PTHR30383">
    <property type="entry name" value="THIOESTERASE 1/PROTEASE 1/LYSOPHOSPHOLIPASE L1"/>
    <property type="match status" value="1"/>
</dbReference>
<sequence>MGQEVGALKQTSTRRLWRWISIISLASTLLLVFGFGYAAKDLIWPQAEPYTAKAPEAELPEAGLLSESSEIRITALGDSLTKGFGDDTGQGYVKHVAAFLKEKWNKPVSVVNNLAINGLRADGLAKLIAGNKGYQYPIQQANLIVLTIGGNDLFQSVTGEKASEATGEFDLKQLEQGIPSGLERLKSVLDQIHKLNPNAHVVYVGLYNPFYDMDELKDASLYIAKWNQEAYSIVHQYPNMTLVPTYDLFESALSDYLSTDHFHPNHAGYEQIAVRIVQALK</sequence>
<feature type="domain" description="SGNH hydrolase-type esterase" evidence="2">
    <location>
        <begin position="75"/>
        <end position="270"/>
    </location>
</feature>
<dbReference type="EMBL" id="JACHXK010000004">
    <property type="protein sequence ID" value="MBB3110431.1"/>
    <property type="molecule type" value="Genomic_DNA"/>
</dbReference>
<proteinExistence type="predicted"/>
<keyword evidence="1" id="KW-1133">Transmembrane helix</keyword>
<name>A0A7W5AY46_9BACL</name>
<evidence type="ECO:0000313" key="3">
    <source>
        <dbReference type="EMBL" id="MBB3110431.1"/>
    </source>
</evidence>
<organism evidence="3 4">
    <name type="scientific">Paenibacillus phyllosphaerae</name>
    <dbReference type="NCBI Taxonomy" id="274593"/>
    <lineage>
        <taxon>Bacteria</taxon>
        <taxon>Bacillati</taxon>
        <taxon>Bacillota</taxon>
        <taxon>Bacilli</taxon>
        <taxon>Bacillales</taxon>
        <taxon>Paenibacillaceae</taxon>
        <taxon>Paenibacillus</taxon>
    </lineage>
</organism>
<dbReference type="PANTHER" id="PTHR30383:SF27">
    <property type="entry name" value="SPORE GERMINATION LIPASE LIPC"/>
    <property type="match status" value="1"/>
</dbReference>
<feature type="transmembrane region" description="Helical" evidence="1">
    <location>
        <begin position="16"/>
        <end position="39"/>
    </location>
</feature>
<dbReference type="InterPro" id="IPR051532">
    <property type="entry name" value="Ester_Hydrolysis_Enzymes"/>
</dbReference>
<dbReference type="SUPFAM" id="SSF52266">
    <property type="entry name" value="SGNH hydrolase"/>
    <property type="match status" value="1"/>
</dbReference>
<accession>A0A7W5AY46</accession>
<dbReference type="GO" id="GO:0004622">
    <property type="term" value="F:phosphatidylcholine lysophospholipase activity"/>
    <property type="evidence" value="ECO:0007669"/>
    <property type="project" value="TreeGrafter"/>
</dbReference>
<comment type="caution">
    <text evidence="3">The sequence shown here is derived from an EMBL/GenBank/DDBJ whole genome shotgun (WGS) entry which is preliminary data.</text>
</comment>
<gene>
    <name evidence="3" type="ORF">FHS18_002498</name>
</gene>
<dbReference type="Pfam" id="PF13472">
    <property type="entry name" value="Lipase_GDSL_2"/>
    <property type="match status" value="1"/>
</dbReference>
<protein>
    <submittedName>
        <fullName evidence="3">Lysophospholipase L1-like esterase</fullName>
    </submittedName>
</protein>
<evidence type="ECO:0000256" key="1">
    <source>
        <dbReference type="SAM" id="Phobius"/>
    </source>
</evidence>
<reference evidence="3 4" key="1">
    <citation type="submission" date="2020-08" db="EMBL/GenBank/DDBJ databases">
        <title>Genomic Encyclopedia of Type Strains, Phase III (KMG-III): the genomes of soil and plant-associated and newly described type strains.</title>
        <authorList>
            <person name="Whitman W."/>
        </authorList>
    </citation>
    <scope>NUCLEOTIDE SEQUENCE [LARGE SCALE GENOMIC DNA]</scope>
    <source>
        <strain evidence="3 4">CECT 5862</strain>
    </source>
</reference>
<keyword evidence="1" id="KW-0812">Transmembrane</keyword>
<evidence type="ECO:0000313" key="4">
    <source>
        <dbReference type="Proteomes" id="UP000570361"/>
    </source>
</evidence>
<dbReference type="InterPro" id="IPR013830">
    <property type="entry name" value="SGNH_hydro"/>
</dbReference>
<evidence type="ECO:0000259" key="2">
    <source>
        <dbReference type="Pfam" id="PF13472"/>
    </source>
</evidence>
<dbReference type="Proteomes" id="UP000570361">
    <property type="component" value="Unassembled WGS sequence"/>
</dbReference>
<dbReference type="InterPro" id="IPR036514">
    <property type="entry name" value="SGNH_hydro_sf"/>
</dbReference>
<dbReference type="Gene3D" id="3.40.50.1110">
    <property type="entry name" value="SGNH hydrolase"/>
    <property type="match status" value="1"/>
</dbReference>
<dbReference type="RefSeq" id="WP_246427598.1">
    <property type="nucleotide sequence ID" value="NZ_JACHXK010000004.1"/>
</dbReference>
<dbReference type="AlphaFoldDB" id="A0A7W5AY46"/>
<keyword evidence="1" id="KW-0472">Membrane</keyword>
<keyword evidence="4" id="KW-1185">Reference proteome</keyword>